<dbReference type="AlphaFoldDB" id="A0A2R6XHE2"/>
<accession>A0A2R6XHE2</accession>
<organism evidence="1 2">
    <name type="scientific">Marchantia polymorpha</name>
    <name type="common">Common liverwort</name>
    <name type="synonym">Marchantia aquatica</name>
    <dbReference type="NCBI Taxonomy" id="3197"/>
    <lineage>
        <taxon>Eukaryota</taxon>
        <taxon>Viridiplantae</taxon>
        <taxon>Streptophyta</taxon>
        <taxon>Embryophyta</taxon>
        <taxon>Marchantiophyta</taxon>
        <taxon>Marchantiopsida</taxon>
        <taxon>Marchantiidae</taxon>
        <taxon>Marchantiales</taxon>
        <taxon>Marchantiaceae</taxon>
        <taxon>Marchantia</taxon>
    </lineage>
</organism>
<gene>
    <name evidence="1" type="ORF">MARPO_0014s0061</name>
</gene>
<keyword evidence="2" id="KW-1185">Reference proteome</keyword>
<name>A0A2R6XHE2_MARPO</name>
<evidence type="ECO:0000313" key="2">
    <source>
        <dbReference type="Proteomes" id="UP000244005"/>
    </source>
</evidence>
<dbReference type="EMBL" id="KZ772686">
    <property type="protein sequence ID" value="PTQ45520.1"/>
    <property type="molecule type" value="Genomic_DNA"/>
</dbReference>
<evidence type="ECO:0000313" key="1">
    <source>
        <dbReference type="EMBL" id="PTQ45520.1"/>
    </source>
</evidence>
<proteinExistence type="predicted"/>
<dbReference type="Proteomes" id="UP000244005">
    <property type="component" value="Unassembled WGS sequence"/>
</dbReference>
<sequence>MTIFWLVGAVDSLGVMRVCLRETLIVRFVRPLPGGWPLSSALLVSVWVRKPDKLATRGKYFTRPLQ</sequence>
<dbReference type="Gramene" id="Mp1g11650.1">
    <property type="protein sequence ID" value="Mp1g11650.1.cds1"/>
    <property type="gene ID" value="Mp1g11650"/>
</dbReference>
<reference evidence="2" key="1">
    <citation type="journal article" date="2017" name="Cell">
        <title>Insights into land plant evolution garnered from the Marchantia polymorpha genome.</title>
        <authorList>
            <person name="Bowman J.L."/>
            <person name="Kohchi T."/>
            <person name="Yamato K.T."/>
            <person name="Jenkins J."/>
            <person name="Shu S."/>
            <person name="Ishizaki K."/>
            <person name="Yamaoka S."/>
            <person name="Nishihama R."/>
            <person name="Nakamura Y."/>
            <person name="Berger F."/>
            <person name="Adam C."/>
            <person name="Aki S.S."/>
            <person name="Althoff F."/>
            <person name="Araki T."/>
            <person name="Arteaga-Vazquez M.A."/>
            <person name="Balasubrmanian S."/>
            <person name="Barry K."/>
            <person name="Bauer D."/>
            <person name="Boehm C.R."/>
            <person name="Briginshaw L."/>
            <person name="Caballero-Perez J."/>
            <person name="Catarino B."/>
            <person name="Chen F."/>
            <person name="Chiyoda S."/>
            <person name="Chovatia M."/>
            <person name="Davies K.M."/>
            <person name="Delmans M."/>
            <person name="Demura T."/>
            <person name="Dierschke T."/>
            <person name="Dolan L."/>
            <person name="Dorantes-Acosta A.E."/>
            <person name="Eklund D.M."/>
            <person name="Florent S.N."/>
            <person name="Flores-Sandoval E."/>
            <person name="Fujiyama A."/>
            <person name="Fukuzawa H."/>
            <person name="Galik B."/>
            <person name="Grimanelli D."/>
            <person name="Grimwood J."/>
            <person name="Grossniklaus U."/>
            <person name="Hamada T."/>
            <person name="Haseloff J."/>
            <person name="Hetherington A.J."/>
            <person name="Higo A."/>
            <person name="Hirakawa Y."/>
            <person name="Hundley H.N."/>
            <person name="Ikeda Y."/>
            <person name="Inoue K."/>
            <person name="Inoue S.I."/>
            <person name="Ishida S."/>
            <person name="Jia Q."/>
            <person name="Kakita M."/>
            <person name="Kanazawa T."/>
            <person name="Kawai Y."/>
            <person name="Kawashima T."/>
            <person name="Kennedy M."/>
            <person name="Kinose K."/>
            <person name="Kinoshita T."/>
            <person name="Kohara Y."/>
            <person name="Koide E."/>
            <person name="Komatsu K."/>
            <person name="Kopischke S."/>
            <person name="Kubo M."/>
            <person name="Kyozuka J."/>
            <person name="Lagercrantz U."/>
            <person name="Lin S.S."/>
            <person name="Lindquist E."/>
            <person name="Lipzen A.M."/>
            <person name="Lu C.W."/>
            <person name="De Luna E."/>
            <person name="Martienssen R.A."/>
            <person name="Minamino N."/>
            <person name="Mizutani M."/>
            <person name="Mizutani M."/>
            <person name="Mochizuki N."/>
            <person name="Monte I."/>
            <person name="Mosher R."/>
            <person name="Nagasaki H."/>
            <person name="Nakagami H."/>
            <person name="Naramoto S."/>
            <person name="Nishitani K."/>
            <person name="Ohtani M."/>
            <person name="Okamoto T."/>
            <person name="Okumura M."/>
            <person name="Phillips J."/>
            <person name="Pollak B."/>
            <person name="Reinders A."/>
            <person name="Rovekamp M."/>
            <person name="Sano R."/>
            <person name="Sawa S."/>
            <person name="Schmid M.W."/>
            <person name="Shirakawa M."/>
            <person name="Solano R."/>
            <person name="Spunde A."/>
            <person name="Suetsugu N."/>
            <person name="Sugano S."/>
            <person name="Sugiyama A."/>
            <person name="Sun R."/>
            <person name="Suzuki Y."/>
            <person name="Takenaka M."/>
            <person name="Takezawa D."/>
            <person name="Tomogane H."/>
            <person name="Tsuzuki M."/>
            <person name="Ueda T."/>
            <person name="Umeda M."/>
            <person name="Ward J.M."/>
            <person name="Watanabe Y."/>
            <person name="Yazaki K."/>
            <person name="Yokoyama R."/>
            <person name="Yoshitake Y."/>
            <person name="Yotsui I."/>
            <person name="Zachgo S."/>
            <person name="Schmutz J."/>
        </authorList>
    </citation>
    <scope>NUCLEOTIDE SEQUENCE [LARGE SCALE GENOMIC DNA]</scope>
    <source>
        <strain evidence="2">Tak-1</strain>
    </source>
</reference>
<protein>
    <submittedName>
        <fullName evidence="1">Uncharacterized protein</fullName>
    </submittedName>
</protein>